<sequence>MESILKNIAFKGAVYYEKNGQIKHYYHGYQELEKKNIINQNTQFNLASLSKMFTAVMTFQLIEKGRLQLEDKISNWFNTPYFTEVTVAQLLTHTSGIPEYIAEDTTISVEAFIEVVGLPQFPPKEYWSYSNTNYVLLGKIIEKVSDLSYETYLRQYIAEPLNLTYTTTQPAKQWEAHGHTYDYEEQRYRKVSDDPYFHEIEKYNDAYGDGGIYATVAEVARFLKAFLQGQFISKEHVQLMLTPTELAENYGYGFIIQDGWVGHTGGWLGCSAQAFLNTSTKEVIVLATNQEVFPQYEQEIMNYLMGIQPSVEAPKHIEILSLSKKDEITGRYELGDELGTRFTIIKERQFMISFEHQLPVPLYKIDESYYWIRNTMSYVDIENQLFIDEGVEVPYQKVN</sequence>
<keyword evidence="3" id="KW-1185">Reference proteome</keyword>
<dbReference type="InterPro" id="IPR012338">
    <property type="entry name" value="Beta-lactam/transpept-like"/>
</dbReference>
<accession>A0A4U2Y0P3</accession>
<organism evidence="2 3">
    <name type="scientific">Lysinibacillus mangiferihumi</name>
    <dbReference type="NCBI Taxonomy" id="1130819"/>
    <lineage>
        <taxon>Bacteria</taxon>
        <taxon>Bacillati</taxon>
        <taxon>Bacillota</taxon>
        <taxon>Bacilli</taxon>
        <taxon>Bacillales</taxon>
        <taxon>Bacillaceae</taxon>
        <taxon>Lysinibacillus</taxon>
    </lineage>
</organism>
<evidence type="ECO:0000313" key="3">
    <source>
        <dbReference type="Proteomes" id="UP000308744"/>
    </source>
</evidence>
<evidence type="ECO:0000313" key="2">
    <source>
        <dbReference type="EMBL" id="TKI53405.1"/>
    </source>
</evidence>
<reference evidence="2 3" key="1">
    <citation type="submission" date="2019-04" db="EMBL/GenBank/DDBJ databases">
        <title>Lysinibacillus genome sequencing.</title>
        <authorList>
            <person name="Dunlap C."/>
        </authorList>
    </citation>
    <scope>NUCLEOTIDE SEQUENCE [LARGE SCALE GENOMIC DNA]</scope>
    <source>
        <strain evidence="2 3">CCTCC AB 2010389</strain>
    </source>
</reference>
<dbReference type="EMBL" id="SZPU01000115">
    <property type="protein sequence ID" value="TKI53405.1"/>
    <property type="molecule type" value="Genomic_DNA"/>
</dbReference>
<dbReference type="AlphaFoldDB" id="A0A4U2Y0P3"/>
<dbReference type="InterPro" id="IPR001466">
    <property type="entry name" value="Beta-lactam-related"/>
</dbReference>
<dbReference type="Proteomes" id="UP000308744">
    <property type="component" value="Unassembled WGS sequence"/>
</dbReference>
<protein>
    <submittedName>
        <fullName evidence="2">Beta-lactamase family protein</fullName>
    </submittedName>
</protein>
<comment type="caution">
    <text evidence="2">The sequence shown here is derived from an EMBL/GenBank/DDBJ whole genome shotgun (WGS) entry which is preliminary data.</text>
</comment>
<proteinExistence type="predicted"/>
<feature type="domain" description="Beta-lactamase-related" evidence="1">
    <location>
        <begin position="16"/>
        <end position="296"/>
    </location>
</feature>
<dbReference type="Pfam" id="PF00144">
    <property type="entry name" value="Beta-lactamase"/>
    <property type="match status" value="1"/>
</dbReference>
<dbReference type="Gene3D" id="3.40.710.10">
    <property type="entry name" value="DD-peptidase/beta-lactamase superfamily"/>
    <property type="match status" value="1"/>
</dbReference>
<dbReference type="PANTHER" id="PTHR46825">
    <property type="entry name" value="D-ALANYL-D-ALANINE-CARBOXYPEPTIDASE/ENDOPEPTIDASE AMPH"/>
    <property type="match status" value="1"/>
</dbReference>
<dbReference type="InterPro" id="IPR050491">
    <property type="entry name" value="AmpC-like"/>
</dbReference>
<dbReference type="RefSeq" id="WP_107897302.1">
    <property type="nucleotide sequence ID" value="NZ_PYWM01000036.1"/>
</dbReference>
<name>A0A4U2Y0P3_9BACI</name>
<evidence type="ECO:0000259" key="1">
    <source>
        <dbReference type="Pfam" id="PF00144"/>
    </source>
</evidence>
<dbReference type="PANTHER" id="PTHR46825:SF9">
    <property type="entry name" value="BETA-LACTAMASE-RELATED DOMAIN-CONTAINING PROTEIN"/>
    <property type="match status" value="1"/>
</dbReference>
<gene>
    <name evidence="2" type="ORF">FC756_23955</name>
</gene>
<dbReference type="SUPFAM" id="SSF56601">
    <property type="entry name" value="beta-lactamase/transpeptidase-like"/>
    <property type="match status" value="1"/>
</dbReference>